<dbReference type="Proteomes" id="UP000664417">
    <property type="component" value="Unassembled WGS sequence"/>
</dbReference>
<accession>A0A8J7QB74</accession>
<feature type="compositionally biased region" description="Low complexity" evidence="1">
    <location>
        <begin position="354"/>
        <end position="371"/>
    </location>
</feature>
<keyword evidence="4" id="KW-1185">Reference proteome</keyword>
<evidence type="ECO:0000313" key="4">
    <source>
        <dbReference type="Proteomes" id="UP000664417"/>
    </source>
</evidence>
<comment type="caution">
    <text evidence="3">The sequence shown here is derived from an EMBL/GenBank/DDBJ whole genome shotgun (WGS) entry which is preliminary data.</text>
</comment>
<feature type="transmembrane region" description="Helical" evidence="2">
    <location>
        <begin position="7"/>
        <end position="32"/>
    </location>
</feature>
<organism evidence="3 4">
    <name type="scientific">Acanthopleuribacter pedis</name>
    <dbReference type="NCBI Taxonomy" id="442870"/>
    <lineage>
        <taxon>Bacteria</taxon>
        <taxon>Pseudomonadati</taxon>
        <taxon>Acidobacteriota</taxon>
        <taxon>Holophagae</taxon>
        <taxon>Acanthopleuribacterales</taxon>
        <taxon>Acanthopleuribacteraceae</taxon>
        <taxon>Acanthopleuribacter</taxon>
    </lineage>
</organism>
<evidence type="ECO:0000256" key="2">
    <source>
        <dbReference type="SAM" id="Phobius"/>
    </source>
</evidence>
<keyword evidence="2" id="KW-0472">Membrane</keyword>
<gene>
    <name evidence="3" type="ORF">J3U88_20590</name>
</gene>
<sequence>MAMNKKVSCCLFGCLGTGLTLVFLSLGFFWFLTKTGDFEEEATVFVPDGQSYLRVIVRPEDEALIGLFADLALVDQEATNRRVPEDFRWLSQMGNKDRPTLIKELKYYTPIEFEMTYLGPSEAGEDLFIFGVGFGSNKNLFSLGYSFFRMALREEGKTRTISGKEIIVVEEPNETVFIHLEDGVFYFSLSEEPMRIALEGAQRQVEVNARLSPLYNINPDATLYGFLKQEALRRLPNLLITDPDTDDWLYNGDTEQLTAFDTTISQVGFDLNAEQDNQLLLRYQIFCDPGEAFASHLNEIEQRIAQRGIEGEFNATVHQRDYGYELHLQLSDISNLLRDLVEKAEELEHRDNEVAPATEEATPVETETFDQ</sequence>
<reference evidence="3" key="1">
    <citation type="submission" date="2021-03" db="EMBL/GenBank/DDBJ databases">
        <authorList>
            <person name="Wang G."/>
        </authorList>
    </citation>
    <scope>NUCLEOTIDE SEQUENCE</scope>
    <source>
        <strain evidence="3">KCTC 12899</strain>
    </source>
</reference>
<feature type="region of interest" description="Disordered" evidence="1">
    <location>
        <begin position="348"/>
        <end position="371"/>
    </location>
</feature>
<evidence type="ECO:0008006" key="5">
    <source>
        <dbReference type="Google" id="ProtNLM"/>
    </source>
</evidence>
<evidence type="ECO:0000313" key="3">
    <source>
        <dbReference type="EMBL" id="MBO1320889.1"/>
    </source>
</evidence>
<dbReference type="AlphaFoldDB" id="A0A8J7QB74"/>
<dbReference type="EMBL" id="JAFREP010000020">
    <property type="protein sequence ID" value="MBO1320889.1"/>
    <property type="molecule type" value="Genomic_DNA"/>
</dbReference>
<keyword evidence="2" id="KW-1133">Transmembrane helix</keyword>
<name>A0A8J7QB74_9BACT</name>
<proteinExistence type="predicted"/>
<dbReference type="RefSeq" id="WP_207860864.1">
    <property type="nucleotide sequence ID" value="NZ_JAFREP010000020.1"/>
</dbReference>
<keyword evidence="2" id="KW-0812">Transmembrane</keyword>
<evidence type="ECO:0000256" key="1">
    <source>
        <dbReference type="SAM" id="MobiDB-lite"/>
    </source>
</evidence>
<protein>
    <recommendedName>
        <fullName evidence="5">DUF4340 domain-containing protein</fullName>
    </recommendedName>
</protein>